<proteinExistence type="predicted"/>
<sequence length="346" mass="37818">MRHILISAQFLSAGSGGIARVARLTLQALQGAAEISALSVEDREPYKIGNTHIRAFRGCRISFAVANALALRHADAAIYDFPGTARAHVLSRKPYALWVHGNEIWNEPNVRADYRRVIRKASLVLVNSRRTLEALTKAVDGLPPIVMCWLATEEEDAPPAAPIDGAPTLLFVGRSDSYFAKGQDILVRIWPRVLAEMPEARLLFVGGGEHLERLRALVDGSPAHPNIEVMGFVPESAMPRVWQRSSALALLGTLEGFGLVLVEAMRHGVPVITSTQDAASEVNIDGLTGYNIDRNDEDAVVRGIVTLLADRAKSQSMGAQGRAHWQTNFRPSVFRERLLAALSTRL</sequence>
<dbReference type="EMBL" id="CP039865">
    <property type="protein sequence ID" value="QCK87614.1"/>
    <property type="molecule type" value="Genomic_DNA"/>
</dbReference>
<dbReference type="SUPFAM" id="SSF53756">
    <property type="entry name" value="UDP-Glycosyltransferase/glycogen phosphorylase"/>
    <property type="match status" value="1"/>
</dbReference>
<keyword evidence="3" id="KW-1185">Reference proteome</keyword>
<accession>A0A4D7QQU2</accession>
<dbReference type="Proteomes" id="UP000298588">
    <property type="component" value="Chromosome"/>
</dbReference>
<protein>
    <submittedName>
        <fullName evidence="2">Glycosyltransferase family 4 protein</fullName>
    </submittedName>
</protein>
<dbReference type="CDD" id="cd03801">
    <property type="entry name" value="GT4_PimA-like"/>
    <property type="match status" value="1"/>
</dbReference>
<evidence type="ECO:0000313" key="3">
    <source>
        <dbReference type="Proteomes" id="UP000298588"/>
    </source>
</evidence>
<evidence type="ECO:0000259" key="1">
    <source>
        <dbReference type="Pfam" id="PF00534"/>
    </source>
</evidence>
<dbReference type="InterPro" id="IPR001296">
    <property type="entry name" value="Glyco_trans_1"/>
</dbReference>
<dbReference type="Pfam" id="PF00534">
    <property type="entry name" value="Glycos_transf_1"/>
    <property type="match status" value="1"/>
</dbReference>
<keyword evidence="2" id="KW-0808">Transferase</keyword>
<evidence type="ECO:0000313" key="2">
    <source>
        <dbReference type="EMBL" id="QCK87614.1"/>
    </source>
</evidence>
<dbReference type="PANTHER" id="PTHR12526:SF630">
    <property type="entry name" value="GLYCOSYLTRANSFERASE"/>
    <property type="match status" value="1"/>
</dbReference>
<dbReference type="AlphaFoldDB" id="A0A4D7QQU2"/>
<organism evidence="2 3">
    <name type="scientific">Phreatobacter aquaticus</name>
    <dbReference type="NCBI Taxonomy" id="2570229"/>
    <lineage>
        <taxon>Bacteria</taxon>
        <taxon>Pseudomonadati</taxon>
        <taxon>Pseudomonadota</taxon>
        <taxon>Alphaproteobacteria</taxon>
        <taxon>Hyphomicrobiales</taxon>
        <taxon>Phreatobacteraceae</taxon>
        <taxon>Phreatobacter</taxon>
    </lineage>
</organism>
<name>A0A4D7QQU2_9HYPH</name>
<dbReference type="RefSeq" id="WP_137100943.1">
    <property type="nucleotide sequence ID" value="NZ_CP039865.1"/>
</dbReference>
<feature type="domain" description="Glycosyl transferase family 1" evidence="1">
    <location>
        <begin position="161"/>
        <end position="323"/>
    </location>
</feature>
<reference evidence="2 3" key="1">
    <citation type="submission" date="2019-04" db="EMBL/GenBank/DDBJ databases">
        <title>Phreatobacter aquaticus sp. nov.</title>
        <authorList>
            <person name="Choi A."/>
            <person name="Baek K."/>
        </authorList>
    </citation>
    <scope>NUCLEOTIDE SEQUENCE [LARGE SCALE GENOMIC DNA]</scope>
    <source>
        <strain evidence="2 3">NMCR1094</strain>
    </source>
</reference>
<dbReference type="Gene3D" id="3.40.50.2000">
    <property type="entry name" value="Glycogen Phosphorylase B"/>
    <property type="match status" value="2"/>
</dbReference>
<dbReference type="KEGG" id="paqt:E8L99_18540"/>
<dbReference type="OrthoDB" id="9781738at2"/>
<dbReference type="PANTHER" id="PTHR12526">
    <property type="entry name" value="GLYCOSYLTRANSFERASE"/>
    <property type="match status" value="1"/>
</dbReference>
<dbReference type="GO" id="GO:0016757">
    <property type="term" value="F:glycosyltransferase activity"/>
    <property type="evidence" value="ECO:0007669"/>
    <property type="project" value="InterPro"/>
</dbReference>
<gene>
    <name evidence="2" type="ORF">E8L99_18540</name>
</gene>